<dbReference type="PANTHER" id="PTHR33525:SF3">
    <property type="entry name" value="RIBONUCLEASE Y"/>
    <property type="match status" value="1"/>
</dbReference>
<protein>
    <recommendedName>
        <fullName evidence="1">HDOD domain-containing protein</fullName>
    </recommendedName>
</protein>
<dbReference type="OrthoDB" id="9770715at2"/>
<dbReference type="CDD" id="cd00077">
    <property type="entry name" value="HDc"/>
    <property type="match status" value="1"/>
</dbReference>
<dbReference type="InterPro" id="IPR003607">
    <property type="entry name" value="HD/PDEase_dom"/>
</dbReference>
<feature type="domain" description="HDOD" evidence="1">
    <location>
        <begin position="11"/>
        <end position="207"/>
    </location>
</feature>
<dbReference type="Proteomes" id="UP000015559">
    <property type="component" value="Chromosome"/>
</dbReference>
<name>S6AAM6_SULDS</name>
<sequence>MHEILGNLHQLPAIPAVVQELIQNFDNPALDSQHLAQKISQDQALVAKVLRVANSAFYGLPRQVGSTQEAVVVLGFGTIRSLVISAGFIDAFSSSASTACVDREHYWQRSLVVATYARAVAKCLRQDSEMAFSAGLLHDIGIMVLDVCAHDRFAVIWQSVQGCDGDKLIQAERATLGFDHAELGAEVAHRWKFPSAIEDAIRYHYQPGHQPFLIMTGVVQVARALTLASEEGLPEEEWFARIPQVLRDALKLDWDKLHKCLPQPEQLEAAKKLVTNS</sequence>
<dbReference type="Pfam" id="PF08668">
    <property type="entry name" value="HDOD"/>
    <property type="match status" value="1"/>
</dbReference>
<gene>
    <name evidence="2" type="ORF">SCD_n02287</name>
</gene>
<dbReference type="EMBL" id="AP013066">
    <property type="protein sequence ID" value="BAN36095.1"/>
    <property type="molecule type" value="Genomic_DNA"/>
</dbReference>
<evidence type="ECO:0000313" key="3">
    <source>
        <dbReference type="Proteomes" id="UP000015559"/>
    </source>
</evidence>
<dbReference type="PANTHER" id="PTHR33525">
    <property type="match status" value="1"/>
</dbReference>
<dbReference type="Gene3D" id="1.10.3210.10">
    <property type="entry name" value="Hypothetical protein af1432"/>
    <property type="match status" value="1"/>
</dbReference>
<proteinExistence type="predicted"/>
<keyword evidence="3" id="KW-1185">Reference proteome</keyword>
<dbReference type="InterPro" id="IPR052340">
    <property type="entry name" value="RNase_Y/CdgJ"/>
</dbReference>
<dbReference type="InterPro" id="IPR013976">
    <property type="entry name" value="HDOD"/>
</dbReference>
<dbReference type="InterPro" id="IPR006675">
    <property type="entry name" value="HDIG_dom"/>
</dbReference>
<dbReference type="AlphaFoldDB" id="S6AAM6"/>
<evidence type="ECO:0000313" key="2">
    <source>
        <dbReference type="EMBL" id="BAN36095.1"/>
    </source>
</evidence>
<dbReference type="SUPFAM" id="SSF109604">
    <property type="entry name" value="HD-domain/PDEase-like"/>
    <property type="match status" value="1"/>
</dbReference>
<dbReference type="NCBIfam" id="TIGR00277">
    <property type="entry name" value="HDIG"/>
    <property type="match status" value="1"/>
</dbReference>
<accession>S6AAM6</accession>
<dbReference type="eggNOG" id="COG1639">
    <property type="taxonomic scope" value="Bacteria"/>
</dbReference>
<dbReference type="STRING" id="1163617.SCD_n02287"/>
<dbReference type="RefSeq" id="WP_009205292.1">
    <property type="nucleotide sequence ID" value="NC_022357.1"/>
</dbReference>
<organism evidence="2 3">
    <name type="scientific">Sulfuricella denitrificans (strain DSM 22764 / NBRC 105220 / skB26)</name>
    <dbReference type="NCBI Taxonomy" id="1163617"/>
    <lineage>
        <taxon>Bacteria</taxon>
        <taxon>Pseudomonadati</taxon>
        <taxon>Pseudomonadota</taxon>
        <taxon>Betaproteobacteria</taxon>
        <taxon>Nitrosomonadales</taxon>
        <taxon>Sulfuricellaceae</taxon>
        <taxon>Sulfuricella</taxon>
    </lineage>
</organism>
<reference evidence="2 3" key="1">
    <citation type="journal article" date="2012" name="Appl. Environ. Microbiol.">
        <title>Draft genome sequence of a psychrotolerant sulfur-oxidizing bacterium, Sulfuricella denitrificans skB26, and proteomic insights into cold adaptation.</title>
        <authorList>
            <person name="Watanabe T."/>
            <person name="Kojima H."/>
            <person name="Fukui M."/>
        </authorList>
    </citation>
    <scope>NUCLEOTIDE SEQUENCE [LARGE SCALE GENOMIC DNA]</scope>
    <source>
        <strain evidence="3">skB26</strain>
    </source>
</reference>
<dbReference type="KEGG" id="sdr:SCD_n02287"/>
<dbReference type="PROSITE" id="PS51833">
    <property type="entry name" value="HDOD"/>
    <property type="match status" value="1"/>
</dbReference>
<evidence type="ECO:0000259" key="1">
    <source>
        <dbReference type="PROSITE" id="PS51833"/>
    </source>
</evidence>
<dbReference type="HOGENOM" id="CLU_048246_3_0_4"/>